<gene>
    <name evidence="2" type="ORF">XBP1_1240006</name>
</gene>
<accession>A0A077N8I1</accession>
<feature type="region of interest" description="Disordered" evidence="1">
    <location>
        <begin position="1"/>
        <end position="34"/>
    </location>
</feature>
<name>A0A077N8I1_XENBV</name>
<dbReference type="HOGENOM" id="CLU_3086280_0_0_6"/>
<reference evidence="2" key="1">
    <citation type="submission" date="2013-07" db="EMBL/GenBank/DDBJ databases">
        <title>Sub-species coevolution in mutualistic symbiosis.</title>
        <authorList>
            <person name="Murfin K."/>
            <person name="Klassen J."/>
            <person name="Lee M."/>
            <person name="Forst S."/>
            <person name="Stock P."/>
            <person name="Goodrich-Blair H."/>
        </authorList>
    </citation>
    <scope>NUCLEOTIDE SEQUENCE [LARGE SCALE GENOMIC DNA]</scope>
    <source>
        <strain evidence="2">Puntauvense</strain>
    </source>
</reference>
<evidence type="ECO:0000256" key="1">
    <source>
        <dbReference type="SAM" id="MobiDB-lite"/>
    </source>
</evidence>
<evidence type="ECO:0000313" key="3">
    <source>
        <dbReference type="Proteomes" id="UP000028511"/>
    </source>
</evidence>
<dbReference type="Proteomes" id="UP000028511">
    <property type="component" value="Unassembled WGS sequence"/>
</dbReference>
<organism evidence="2 3">
    <name type="scientific">Xenorhabdus bovienii str. puntauvense</name>
    <dbReference type="NCBI Taxonomy" id="1398201"/>
    <lineage>
        <taxon>Bacteria</taxon>
        <taxon>Pseudomonadati</taxon>
        <taxon>Pseudomonadota</taxon>
        <taxon>Gammaproteobacteria</taxon>
        <taxon>Enterobacterales</taxon>
        <taxon>Morganellaceae</taxon>
        <taxon>Xenorhabdus</taxon>
    </lineage>
</organism>
<sequence>MAVASGCGTEVRGSLGLSMKKQPSENNYQSGEKPKKLAITKSTKYVPPYFFG</sequence>
<dbReference type="AlphaFoldDB" id="A0A077N8I1"/>
<proteinExistence type="predicted"/>
<protein>
    <submittedName>
        <fullName evidence="2">Uncharacterized protein</fullName>
    </submittedName>
</protein>
<evidence type="ECO:0000313" key="2">
    <source>
        <dbReference type="EMBL" id="CDG95369.1"/>
    </source>
</evidence>
<dbReference type="EMBL" id="CBSW010000029">
    <property type="protein sequence ID" value="CDG95369.1"/>
    <property type="molecule type" value="Genomic_DNA"/>
</dbReference>
<comment type="caution">
    <text evidence="2">The sequence shown here is derived from an EMBL/GenBank/DDBJ whole genome shotgun (WGS) entry which is preliminary data.</text>
</comment>